<sequence length="252" mass="26897">MTASANPEAALSVLPRADGSATYSYAGYTVTASVNGPIEAQRRDEHAYEAHVDVIVRPAAGVGGTRERHLESLLQSSLSRIILVKNFPRSLIQIVLQIEDTPANDYVTPKLVQAGTNIPVIPVLLQTAVLALLSASVPLGATATAAVVAILPRSASERIVVEPSQQALATAASVHVLAFTSDGGLLLAESEGEFTMKEWDDVYDAAQRICCESGKKAGLDMILDEPKRDGPDMQHFLRSTMEAKVAADLHWK</sequence>
<keyword evidence="4" id="KW-0271">Exosome</keyword>
<protein>
    <recommendedName>
        <fullName evidence="6">Exoribonuclease phosphorolytic domain-containing protein</fullName>
    </recommendedName>
</protein>
<evidence type="ECO:0000256" key="5">
    <source>
        <dbReference type="ARBA" id="ARBA00023242"/>
    </source>
</evidence>
<proteinExistence type="inferred from homology"/>
<dbReference type="GO" id="GO:0016075">
    <property type="term" value="P:rRNA catabolic process"/>
    <property type="evidence" value="ECO:0007669"/>
    <property type="project" value="TreeGrafter"/>
</dbReference>
<name>A0AAJ0FP47_9PEZI</name>
<dbReference type="GO" id="GO:0071028">
    <property type="term" value="P:nuclear mRNA surveillance"/>
    <property type="evidence" value="ECO:0007669"/>
    <property type="project" value="TreeGrafter"/>
</dbReference>
<dbReference type="GO" id="GO:0005730">
    <property type="term" value="C:nucleolus"/>
    <property type="evidence" value="ECO:0007669"/>
    <property type="project" value="TreeGrafter"/>
</dbReference>
<reference evidence="7" key="1">
    <citation type="submission" date="2023-06" db="EMBL/GenBank/DDBJ databases">
        <title>Genome-scale phylogeny and comparative genomics of the fungal order Sordariales.</title>
        <authorList>
            <consortium name="Lawrence Berkeley National Laboratory"/>
            <person name="Hensen N."/>
            <person name="Bonometti L."/>
            <person name="Westerberg I."/>
            <person name="Brannstrom I.O."/>
            <person name="Guillou S."/>
            <person name="Cros-Aarteil S."/>
            <person name="Calhoun S."/>
            <person name="Haridas S."/>
            <person name="Kuo A."/>
            <person name="Mondo S."/>
            <person name="Pangilinan J."/>
            <person name="Riley R."/>
            <person name="Labutti K."/>
            <person name="Andreopoulos B."/>
            <person name="Lipzen A."/>
            <person name="Chen C."/>
            <person name="Yanf M."/>
            <person name="Daum C."/>
            <person name="Ng V."/>
            <person name="Clum A."/>
            <person name="Steindorff A."/>
            <person name="Ohm R."/>
            <person name="Martin F."/>
            <person name="Silar P."/>
            <person name="Natvig D."/>
            <person name="Lalanne C."/>
            <person name="Gautier V."/>
            <person name="Ament-Velasquez S.L."/>
            <person name="Kruys A."/>
            <person name="Hutchinson M.I."/>
            <person name="Powell A.J."/>
            <person name="Barry K."/>
            <person name="Miller A.N."/>
            <person name="Grigoriev I.V."/>
            <person name="Debuchy R."/>
            <person name="Gladieux P."/>
            <person name="Thoren M.H."/>
            <person name="Johannesson H."/>
        </authorList>
    </citation>
    <scope>NUCLEOTIDE SEQUENCE</scope>
    <source>
        <strain evidence="7">8032-3</strain>
    </source>
</reference>
<dbReference type="GO" id="GO:0006364">
    <property type="term" value="P:rRNA processing"/>
    <property type="evidence" value="ECO:0007669"/>
    <property type="project" value="UniProtKB-KW"/>
</dbReference>
<evidence type="ECO:0000259" key="6">
    <source>
        <dbReference type="Pfam" id="PF01138"/>
    </source>
</evidence>
<comment type="caution">
    <text evidence="7">The sequence shown here is derived from an EMBL/GenBank/DDBJ whole genome shotgun (WGS) entry which is preliminary data.</text>
</comment>
<dbReference type="AlphaFoldDB" id="A0AAJ0FP47"/>
<feature type="domain" description="Exoribonuclease phosphorolytic" evidence="6">
    <location>
        <begin position="9"/>
        <end position="138"/>
    </location>
</feature>
<dbReference type="SUPFAM" id="SSF54211">
    <property type="entry name" value="Ribosomal protein S5 domain 2-like"/>
    <property type="match status" value="1"/>
</dbReference>
<dbReference type="InterPro" id="IPR027408">
    <property type="entry name" value="PNPase/RNase_PH_dom_sf"/>
</dbReference>
<evidence type="ECO:0000313" key="7">
    <source>
        <dbReference type="EMBL" id="KAK1769709.1"/>
    </source>
</evidence>
<comment type="subcellular location">
    <subcellularLocation>
        <location evidence="1">Nucleus</location>
    </subcellularLocation>
</comment>
<evidence type="ECO:0000256" key="4">
    <source>
        <dbReference type="ARBA" id="ARBA00022835"/>
    </source>
</evidence>
<dbReference type="RefSeq" id="XP_060285922.1">
    <property type="nucleotide sequence ID" value="XM_060423687.1"/>
</dbReference>
<dbReference type="Pfam" id="PF01138">
    <property type="entry name" value="RNase_PH"/>
    <property type="match status" value="1"/>
</dbReference>
<dbReference type="GeneID" id="85306874"/>
<dbReference type="GO" id="GO:0000176">
    <property type="term" value="C:nuclear exosome (RNase complex)"/>
    <property type="evidence" value="ECO:0007669"/>
    <property type="project" value="TreeGrafter"/>
</dbReference>
<dbReference type="InterPro" id="IPR036345">
    <property type="entry name" value="ExoRNase_PH_dom2_sf"/>
</dbReference>
<dbReference type="GO" id="GO:0003723">
    <property type="term" value="F:RNA binding"/>
    <property type="evidence" value="ECO:0007669"/>
    <property type="project" value="TreeGrafter"/>
</dbReference>
<organism evidence="7 8">
    <name type="scientific">Phialemonium atrogriseum</name>
    <dbReference type="NCBI Taxonomy" id="1093897"/>
    <lineage>
        <taxon>Eukaryota</taxon>
        <taxon>Fungi</taxon>
        <taxon>Dikarya</taxon>
        <taxon>Ascomycota</taxon>
        <taxon>Pezizomycotina</taxon>
        <taxon>Sordariomycetes</taxon>
        <taxon>Sordariomycetidae</taxon>
        <taxon>Cephalothecales</taxon>
        <taxon>Cephalothecaceae</taxon>
        <taxon>Phialemonium</taxon>
    </lineage>
</organism>
<evidence type="ECO:0000256" key="1">
    <source>
        <dbReference type="ARBA" id="ARBA00004123"/>
    </source>
</evidence>
<evidence type="ECO:0000313" key="8">
    <source>
        <dbReference type="Proteomes" id="UP001244011"/>
    </source>
</evidence>
<evidence type="ECO:0000256" key="2">
    <source>
        <dbReference type="ARBA" id="ARBA00006678"/>
    </source>
</evidence>
<dbReference type="GO" id="GO:0071051">
    <property type="term" value="P:poly(A)-dependent snoRNA 3'-end processing"/>
    <property type="evidence" value="ECO:0007669"/>
    <property type="project" value="TreeGrafter"/>
</dbReference>
<comment type="similarity">
    <text evidence="2">Belongs to the RNase PH family.</text>
</comment>
<dbReference type="EMBL" id="MU839002">
    <property type="protein sequence ID" value="KAK1769709.1"/>
    <property type="molecule type" value="Genomic_DNA"/>
</dbReference>
<dbReference type="PANTHER" id="PTHR11953">
    <property type="entry name" value="EXOSOME COMPLEX COMPONENT"/>
    <property type="match status" value="1"/>
</dbReference>
<dbReference type="Proteomes" id="UP001244011">
    <property type="component" value="Unassembled WGS sequence"/>
</dbReference>
<dbReference type="InterPro" id="IPR020568">
    <property type="entry name" value="Ribosomal_Su5_D2-typ_SF"/>
</dbReference>
<dbReference type="GO" id="GO:0034475">
    <property type="term" value="P:U4 snRNA 3'-end processing"/>
    <property type="evidence" value="ECO:0007669"/>
    <property type="project" value="TreeGrafter"/>
</dbReference>
<evidence type="ECO:0000256" key="3">
    <source>
        <dbReference type="ARBA" id="ARBA00022552"/>
    </source>
</evidence>
<keyword evidence="8" id="KW-1185">Reference proteome</keyword>
<dbReference type="GO" id="GO:0000177">
    <property type="term" value="C:cytoplasmic exosome (RNase complex)"/>
    <property type="evidence" value="ECO:0007669"/>
    <property type="project" value="TreeGrafter"/>
</dbReference>
<keyword evidence="3" id="KW-0698">rRNA processing</keyword>
<dbReference type="InterPro" id="IPR001247">
    <property type="entry name" value="ExoRNase_PH_dom1"/>
</dbReference>
<keyword evidence="5" id="KW-0539">Nucleus</keyword>
<dbReference type="SUPFAM" id="SSF55666">
    <property type="entry name" value="Ribonuclease PH domain 2-like"/>
    <property type="match status" value="1"/>
</dbReference>
<dbReference type="PANTHER" id="PTHR11953:SF1">
    <property type="entry name" value="EXOSOME COMPLEX COMPONENT RRP46"/>
    <property type="match status" value="1"/>
</dbReference>
<dbReference type="InterPro" id="IPR050080">
    <property type="entry name" value="RNase_PH"/>
</dbReference>
<gene>
    <name evidence="7" type="ORF">QBC33DRAFT_332941</name>
</gene>
<dbReference type="Gene3D" id="3.30.230.70">
    <property type="entry name" value="GHMP Kinase, N-terminal domain"/>
    <property type="match status" value="1"/>
</dbReference>
<accession>A0AAJ0FP47</accession>